<keyword evidence="5" id="KW-0418">Kinase</keyword>
<gene>
    <name evidence="13" type="ORF">ECRASSUSDP1_LOCUS23916</name>
</gene>
<dbReference type="EMBL" id="CAMPGE010024621">
    <property type="protein sequence ID" value="CAI2382443.1"/>
    <property type="molecule type" value="Genomic_DNA"/>
</dbReference>
<dbReference type="InterPro" id="IPR011009">
    <property type="entry name" value="Kinase-like_dom_sf"/>
</dbReference>
<feature type="binding site" evidence="8">
    <location>
        <position position="701"/>
    </location>
    <ligand>
        <name>ATP</name>
        <dbReference type="ChEBI" id="CHEBI:30616"/>
    </ligand>
</feature>
<feature type="cross-link" description="Glycyl lysine isopeptide (Lys-Gly) (interchain with G-Cter in SUMO2)" evidence="9">
    <location>
        <position position="684"/>
    </location>
</feature>
<keyword evidence="14" id="KW-1185">Reference proteome</keyword>
<evidence type="ECO:0000313" key="14">
    <source>
        <dbReference type="Proteomes" id="UP001295684"/>
    </source>
</evidence>
<evidence type="ECO:0000256" key="11">
    <source>
        <dbReference type="SAM" id="MobiDB-lite"/>
    </source>
</evidence>
<evidence type="ECO:0000313" key="13">
    <source>
        <dbReference type="EMBL" id="CAI2382443.1"/>
    </source>
</evidence>
<dbReference type="Proteomes" id="UP001295684">
    <property type="component" value="Unassembled WGS sequence"/>
</dbReference>
<feature type="region of interest" description="Disordered" evidence="11">
    <location>
        <begin position="1"/>
        <end position="24"/>
    </location>
</feature>
<feature type="binding site" evidence="8 10">
    <location>
        <position position="586"/>
    </location>
    <ligand>
        <name>ATP</name>
        <dbReference type="ChEBI" id="CHEBI:30616"/>
    </ligand>
</feature>
<dbReference type="InterPro" id="IPR030616">
    <property type="entry name" value="Aur-like"/>
</dbReference>
<comment type="caution">
    <text evidence="13">The sequence shown here is derived from an EMBL/GenBank/DDBJ whole genome shotgun (WGS) entry which is preliminary data.</text>
</comment>
<evidence type="ECO:0000256" key="7">
    <source>
        <dbReference type="PIRSR" id="PIRSR630616-1"/>
    </source>
</evidence>
<name>A0AAD1Y0M9_EUPCR</name>
<evidence type="ECO:0000256" key="8">
    <source>
        <dbReference type="PIRSR" id="PIRSR630616-2"/>
    </source>
</evidence>
<dbReference type="PROSITE" id="PS00108">
    <property type="entry name" value="PROTEIN_KINASE_ST"/>
    <property type="match status" value="1"/>
</dbReference>
<dbReference type="Gene3D" id="1.10.510.10">
    <property type="entry name" value="Transferase(Phosphotransferase) domain 1"/>
    <property type="match status" value="1"/>
</dbReference>
<feature type="binding site" evidence="8">
    <location>
        <begin position="686"/>
        <end position="687"/>
    </location>
    <ligand>
        <name>ATP</name>
        <dbReference type="ChEBI" id="CHEBI:30616"/>
    </ligand>
</feature>
<feature type="region of interest" description="Disordered" evidence="11">
    <location>
        <begin position="473"/>
        <end position="492"/>
    </location>
</feature>
<evidence type="ECO:0000256" key="1">
    <source>
        <dbReference type="ARBA" id="ARBA00011245"/>
    </source>
</evidence>
<dbReference type="PANTHER" id="PTHR24350">
    <property type="entry name" value="SERINE/THREONINE-PROTEIN KINASE IAL-RELATED"/>
    <property type="match status" value="1"/>
</dbReference>
<dbReference type="GO" id="GO:0005524">
    <property type="term" value="F:ATP binding"/>
    <property type="evidence" value="ECO:0007669"/>
    <property type="project" value="UniProtKB-UniRule"/>
</dbReference>
<dbReference type="FunFam" id="1.10.510.10:FF:000571">
    <property type="entry name" value="Maternal embryonic leucine zipper kinase"/>
    <property type="match status" value="1"/>
</dbReference>
<sequence length="882" mass="101910">MNFKDPSKQFQHYQKSFHRPTTGKHTRNIFERTTKIHNSENYMIQPNHMLSKSSFNKRKEQFNKTKSNPAKVIKHKSIIRGSIHKPRKYQICRDSQEFIPFTRTKIQINKIRKTNRKSGVKSKFNFNKIKKMPHPRKRLNLHKFGHKETISPKRDQTDERNKLSDTNVFHFKDFSGTISKHSSIGRLKEINESDLMNVSAPVKISKYISSSQAKFNKKSSYQSNLFPSASPHNNWNNRNSITITQKMDISNLGKPETPKKLEATAQSISKAVKIGRKVQNKCYLKKFRGEYQLSGVKNTINSFLTSSNSRGYTEQDCESHPLTIQKFNRVNDSISSAQNIQKKSNYGKINSTRKRTLSENRIQSAIRKPTPTMDVLEHYQCRQQDFKKSKENFNMSGPLAINFFPKNTTDIDNLGKTATTAISPMNLSMSNSTKDKCQQKTQAKKTNATRNTKLLEHKKAKMNYENFKKRYTENKSCTSSKDSKRQNQESMRTRAKRFIENDFNFDYKPEGKPTKRRVATYSNQNLMKNSCEKTIPNHFTDLSFCTDGANPSHFDRYIVGKKIGQGAYAVVRAGIDSHTNQKVAIKVYDKINLKNPQKRKGVRREIKLLERMQHKNIIQLYEAFDYEDKVYLIMENVQGGSLHSLLKSMPNKQLKESDAKKLFFRIASAIEYCHSKSITHRDIKLENILLDESKTEVKLIDFGFSTCIPNEKKIKIFCGTPSYMAPEIVSKREFCGPPADIWALGVLLYALLCGKFPFKGKTDSELYSRISRGEIMIPDHVSDIAKSLLQKMIKIKPEERINASMILRDPWFTYNESSSKDVYRLNNTISNLSTLNTKGETRRTTIIDTSPYRDIDSSKTNDMPYEAYFPCDSKKMSKDIKC</sequence>
<evidence type="ECO:0000256" key="9">
    <source>
        <dbReference type="PIRSR" id="PIRSR630616-3"/>
    </source>
</evidence>
<reference evidence="13" key="1">
    <citation type="submission" date="2023-07" db="EMBL/GenBank/DDBJ databases">
        <authorList>
            <consortium name="AG Swart"/>
            <person name="Singh M."/>
            <person name="Singh A."/>
            <person name="Seah K."/>
            <person name="Emmerich C."/>
        </authorList>
    </citation>
    <scope>NUCLEOTIDE SEQUENCE</scope>
    <source>
        <strain evidence="13">DP1</strain>
    </source>
</reference>
<evidence type="ECO:0000256" key="10">
    <source>
        <dbReference type="PROSITE-ProRule" id="PRU10141"/>
    </source>
</evidence>
<keyword evidence="6 8" id="KW-0067">ATP-binding</keyword>
<evidence type="ECO:0000256" key="2">
    <source>
        <dbReference type="ARBA" id="ARBA00022527"/>
    </source>
</evidence>
<proteinExistence type="predicted"/>
<feature type="domain" description="Protein kinase" evidence="12">
    <location>
        <begin position="557"/>
        <end position="812"/>
    </location>
</feature>
<feature type="active site" description="Proton acceptor" evidence="7">
    <location>
        <position position="682"/>
    </location>
</feature>
<accession>A0AAD1Y0M9</accession>
<dbReference type="SUPFAM" id="SSF56112">
    <property type="entry name" value="Protein kinase-like (PK-like)"/>
    <property type="match status" value="1"/>
</dbReference>
<evidence type="ECO:0000256" key="4">
    <source>
        <dbReference type="ARBA" id="ARBA00022741"/>
    </source>
</evidence>
<evidence type="ECO:0000256" key="3">
    <source>
        <dbReference type="ARBA" id="ARBA00022679"/>
    </source>
</evidence>
<feature type="compositionally biased region" description="Basic residues" evidence="11">
    <location>
        <begin position="15"/>
        <end position="24"/>
    </location>
</feature>
<dbReference type="FunFam" id="3.30.200.20:FF:000042">
    <property type="entry name" value="Aurora kinase A"/>
    <property type="match status" value="1"/>
</dbReference>
<keyword evidence="3" id="KW-0808">Transferase</keyword>
<dbReference type="PROSITE" id="PS50011">
    <property type="entry name" value="PROTEIN_KINASE_DOM"/>
    <property type="match status" value="1"/>
</dbReference>
<dbReference type="Pfam" id="PF00069">
    <property type="entry name" value="Pkinase"/>
    <property type="match status" value="1"/>
</dbReference>
<dbReference type="AlphaFoldDB" id="A0AAD1Y0M9"/>
<dbReference type="PROSITE" id="PS00107">
    <property type="entry name" value="PROTEIN_KINASE_ATP"/>
    <property type="match status" value="1"/>
</dbReference>
<evidence type="ECO:0000259" key="12">
    <source>
        <dbReference type="PROSITE" id="PS50011"/>
    </source>
</evidence>
<dbReference type="GO" id="GO:0004674">
    <property type="term" value="F:protein serine/threonine kinase activity"/>
    <property type="evidence" value="ECO:0007669"/>
    <property type="project" value="UniProtKB-KW"/>
</dbReference>
<dbReference type="InterPro" id="IPR017441">
    <property type="entry name" value="Protein_kinase_ATP_BS"/>
</dbReference>
<protein>
    <recommendedName>
        <fullName evidence="12">Protein kinase domain-containing protein</fullName>
    </recommendedName>
</protein>
<keyword evidence="4 8" id="KW-0547">Nucleotide-binding</keyword>
<comment type="subunit">
    <text evidence="1">Monomer.</text>
</comment>
<dbReference type="SMART" id="SM00220">
    <property type="entry name" value="S_TKc"/>
    <property type="match status" value="1"/>
</dbReference>
<evidence type="ECO:0000256" key="6">
    <source>
        <dbReference type="ARBA" id="ARBA00022840"/>
    </source>
</evidence>
<dbReference type="InterPro" id="IPR008271">
    <property type="entry name" value="Ser/Thr_kinase_AS"/>
</dbReference>
<dbReference type="CDD" id="cd14003">
    <property type="entry name" value="STKc_AMPK-like"/>
    <property type="match status" value="1"/>
</dbReference>
<evidence type="ECO:0000256" key="5">
    <source>
        <dbReference type="ARBA" id="ARBA00022777"/>
    </source>
</evidence>
<keyword evidence="2" id="KW-0723">Serine/threonine-protein kinase</keyword>
<organism evidence="13 14">
    <name type="scientific">Euplotes crassus</name>
    <dbReference type="NCBI Taxonomy" id="5936"/>
    <lineage>
        <taxon>Eukaryota</taxon>
        <taxon>Sar</taxon>
        <taxon>Alveolata</taxon>
        <taxon>Ciliophora</taxon>
        <taxon>Intramacronucleata</taxon>
        <taxon>Spirotrichea</taxon>
        <taxon>Hypotrichia</taxon>
        <taxon>Euplotida</taxon>
        <taxon>Euplotidae</taxon>
        <taxon>Moneuplotes</taxon>
    </lineage>
</organism>
<dbReference type="InterPro" id="IPR000719">
    <property type="entry name" value="Prot_kinase_dom"/>
</dbReference>